<dbReference type="Pfam" id="PF00224">
    <property type="entry name" value="PK"/>
    <property type="match status" value="1"/>
</dbReference>
<comment type="similarity">
    <text evidence="3 14">Belongs to the pyruvate kinase family.</text>
</comment>
<protein>
    <recommendedName>
        <fullName evidence="4 14">Pyruvate kinase</fullName>
        <ecNumber evidence="4 14">2.7.1.40</ecNumber>
    </recommendedName>
</protein>
<dbReference type="Proteomes" id="UP000612055">
    <property type="component" value="Unassembled WGS sequence"/>
</dbReference>
<dbReference type="PANTHER" id="PTHR11817">
    <property type="entry name" value="PYRUVATE KINASE"/>
    <property type="match status" value="1"/>
</dbReference>
<dbReference type="Gene3D" id="3.20.20.60">
    <property type="entry name" value="Phosphoenolpyruvate-binding domains"/>
    <property type="match status" value="1"/>
</dbReference>
<keyword evidence="17" id="KW-1185">Reference proteome</keyword>
<dbReference type="AlphaFoldDB" id="A0A835XRL1"/>
<comment type="catalytic activity">
    <reaction evidence="13 14">
        <text>pyruvate + ATP = phosphoenolpyruvate + ADP + H(+)</text>
        <dbReference type="Rhea" id="RHEA:18157"/>
        <dbReference type="ChEBI" id="CHEBI:15361"/>
        <dbReference type="ChEBI" id="CHEBI:15378"/>
        <dbReference type="ChEBI" id="CHEBI:30616"/>
        <dbReference type="ChEBI" id="CHEBI:58702"/>
        <dbReference type="ChEBI" id="CHEBI:456216"/>
        <dbReference type="EC" id="2.7.1.40"/>
    </reaction>
</comment>
<evidence type="ECO:0000313" key="17">
    <source>
        <dbReference type="Proteomes" id="UP000612055"/>
    </source>
</evidence>
<evidence type="ECO:0000256" key="5">
    <source>
        <dbReference type="ARBA" id="ARBA00022679"/>
    </source>
</evidence>
<keyword evidence="8 14" id="KW-0418">Kinase</keyword>
<dbReference type="InterPro" id="IPR001697">
    <property type="entry name" value="Pyr_Knase"/>
</dbReference>
<sequence>MDYHQETLDNLRVAMRNTKRLCCTMLDTMGPEIIVLNRPDAPISLTAGQTITLTCNKTVPASATVLPISYPSWVGTGLAPGSQIFVGQYLFTGSETSSVYLTVQEVRGDEAICTCNNTCVLEGLALTVHIAHMRNEAPILADTDLAAIRQWGAANRIDYVCVSFARNAADIASVRAVLDSCGLDQTRIMAKIENLEGLTHSPELIECSDAVLLSRGNLGICLDPEKMFLAQKKLLRACNLAGKPCVVTRVVDTMTEAPRPTRAEATDVANLVLDGADAIVLGSETFRGKYPVDTVKTVLAICKQAENCFDNQSYYRSLMDYFGCYTISPNLGKREALASSAVRAAEKISAALIIVFTVTGQTARLVAKYKPASPILTVVCPDIRSDGLKWTLMGEVQARQCLLYRGVMPIMADPDFSLPGGAILDYAIAYAKQAGMVKSGDKVVVSQCPRTGYSDVMEEAGVVKLITVDDHHLPGMTFNNHPLFVIGSMDPLTKQD</sequence>
<evidence type="ECO:0000256" key="14">
    <source>
        <dbReference type="RuleBase" id="RU000504"/>
    </source>
</evidence>
<evidence type="ECO:0000313" key="16">
    <source>
        <dbReference type="EMBL" id="KAG2488958.1"/>
    </source>
</evidence>
<dbReference type="InterPro" id="IPR011037">
    <property type="entry name" value="Pyrv_Knase-like_insert_dom_sf"/>
</dbReference>
<comment type="pathway">
    <text evidence="2 14">Carbohydrate degradation; glycolysis; pyruvate from D-glyceraldehyde 3-phosphate: step 5/5.</text>
</comment>
<keyword evidence="6" id="KW-0479">Metal-binding</keyword>
<comment type="cofactor">
    <cofactor evidence="1">
        <name>K(+)</name>
        <dbReference type="ChEBI" id="CHEBI:29103"/>
    </cofactor>
</comment>
<dbReference type="InterPro" id="IPR007110">
    <property type="entry name" value="Ig-like_dom"/>
</dbReference>
<evidence type="ECO:0000256" key="3">
    <source>
        <dbReference type="ARBA" id="ARBA00008663"/>
    </source>
</evidence>
<evidence type="ECO:0000256" key="1">
    <source>
        <dbReference type="ARBA" id="ARBA00001958"/>
    </source>
</evidence>
<dbReference type="InterPro" id="IPR015813">
    <property type="entry name" value="Pyrv/PenolPyrv_kinase-like_dom"/>
</dbReference>
<evidence type="ECO:0000259" key="15">
    <source>
        <dbReference type="PROSITE" id="PS50835"/>
    </source>
</evidence>
<evidence type="ECO:0000256" key="10">
    <source>
        <dbReference type="ARBA" id="ARBA00022842"/>
    </source>
</evidence>
<accession>A0A835XRL1</accession>
<proteinExistence type="inferred from homology"/>
<dbReference type="GO" id="GO:0030955">
    <property type="term" value="F:potassium ion binding"/>
    <property type="evidence" value="ECO:0007669"/>
    <property type="project" value="InterPro"/>
</dbReference>
<evidence type="ECO:0000256" key="2">
    <source>
        <dbReference type="ARBA" id="ARBA00004997"/>
    </source>
</evidence>
<dbReference type="OrthoDB" id="108365at2759"/>
<dbReference type="Gene3D" id="2.40.33.10">
    <property type="entry name" value="PK beta-barrel domain-like"/>
    <property type="match status" value="1"/>
</dbReference>
<dbReference type="GO" id="GO:0000287">
    <property type="term" value="F:magnesium ion binding"/>
    <property type="evidence" value="ECO:0007669"/>
    <property type="project" value="InterPro"/>
</dbReference>
<evidence type="ECO:0000256" key="8">
    <source>
        <dbReference type="ARBA" id="ARBA00022777"/>
    </source>
</evidence>
<evidence type="ECO:0000256" key="13">
    <source>
        <dbReference type="ARBA" id="ARBA00048152"/>
    </source>
</evidence>
<evidence type="ECO:0000256" key="7">
    <source>
        <dbReference type="ARBA" id="ARBA00022741"/>
    </source>
</evidence>
<dbReference type="UniPathway" id="UPA00109">
    <property type="reaction ID" value="UER00188"/>
</dbReference>
<dbReference type="SUPFAM" id="SSF51621">
    <property type="entry name" value="Phosphoenolpyruvate/pyruvate domain"/>
    <property type="match status" value="1"/>
</dbReference>
<keyword evidence="10 14" id="KW-0460">Magnesium</keyword>
<gene>
    <name evidence="16" type="ORF">HYH03_012576</name>
</gene>
<dbReference type="Gene3D" id="3.40.1380.20">
    <property type="entry name" value="Pyruvate kinase, C-terminal domain"/>
    <property type="match status" value="1"/>
</dbReference>
<keyword evidence="12" id="KW-0670">Pyruvate</keyword>
<evidence type="ECO:0000256" key="9">
    <source>
        <dbReference type="ARBA" id="ARBA00022840"/>
    </source>
</evidence>
<dbReference type="InterPro" id="IPR015806">
    <property type="entry name" value="Pyrv_Knase_insert_dom_sf"/>
</dbReference>
<dbReference type="GO" id="GO:0005524">
    <property type="term" value="F:ATP binding"/>
    <property type="evidence" value="ECO:0007669"/>
    <property type="project" value="UniProtKB-KW"/>
</dbReference>
<dbReference type="InterPro" id="IPR015793">
    <property type="entry name" value="Pyrv_Knase_brl"/>
</dbReference>
<dbReference type="Pfam" id="PF02887">
    <property type="entry name" value="PK_C"/>
    <property type="match status" value="1"/>
</dbReference>
<dbReference type="InterPro" id="IPR040442">
    <property type="entry name" value="Pyrv_kinase-like_dom_sf"/>
</dbReference>
<dbReference type="EMBL" id="JAEHOE010000078">
    <property type="protein sequence ID" value="KAG2488958.1"/>
    <property type="molecule type" value="Genomic_DNA"/>
</dbReference>
<name>A0A835XRL1_9CHLO</name>
<keyword evidence="5 14" id="KW-0808">Transferase</keyword>
<keyword evidence="11 14" id="KW-0324">Glycolysis</keyword>
<evidence type="ECO:0000256" key="12">
    <source>
        <dbReference type="ARBA" id="ARBA00023317"/>
    </source>
</evidence>
<reference evidence="16" key="1">
    <citation type="journal article" date="2020" name="bioRxiv">
        <title>Comparative genomics of Chlamydomonas.</title>
        <authorList>
            <person name="Craig R.J."/>
            <person name="Hasan A.R."/>
            <person name="Ness R.W."/>
            <person name="Keightley P.D."/>
        </authorList>
    </citation>
    <scope>NUCLEOTIDE SEQUENCE</scope>
    <source>
        <strain evidence="16">CCAP 11/70</strain>
    </source>
</reference>
<comment type="caution">
    <text evidence="16">The sequence shown here is derived from an EMBL/GenBank/DDBJ whole genome shotgun (WGS) entry which is preliminary data.</text>
</comment>
<dbReference type="SUPFAM" id="SSF50800">
    <property type="entry name" value="PK beta-barrel domain-like"/>
    <property type="match status" value="1"/>
</dbReference>
<dbReference type="InterPro" id="IPR015795">
    <property type="entry name" value="Pyrv_Knase_C"/>
</dbReference>
<dbReference type="SUPFAM" id="SSF52935">
    <property type="entry name" value="PK C-terminal domain-like"/>
    <property type="match status" value="1"/>
</dbReference>
<dbReference type="PROSITE" id="PS50835">
    <property type="entry name" value="IG_LIKE"/>
    <property type="match status" value="1"/>
</dbReference>
<organism evidence="16 17">
    <name type="scientific">Edaphochlamys debaryana</name>
    <dbReference type="NCBI Taxonomy" id="47281"/>
    <lineage>
        <taxon>Eukaryota</taxon>
        <taxon>Viridiplantae</taxon>
        <taxon>Chlorophyta</taxon>
        <taxon>core chlorophytes</taxon>
        <taxon>Chlorophyceae</taxon>
        <taxon>CS clade</taxon>
        <taxon>Chlamydomonadales</taxon>
        <taxon>Chlamydomonadales incertae sedis</taxon>
        <taxon>Edaphochlamys</taxon>
    </lineage>
</organism>
<dbReference type="PRINTS" id="PR01050">
    <property type="entry name" value="PYRUVTKNASE"/>
</dbReference>
<dbReference type="GO" id="GO:0016301">
    <property type="term" value="F:kinase activity"/>
    <property type="evidence" value="ECO:0007669"/>
    <property type="project" value="UniProtKB-KW"/>
</dbReference>
<evidence type="ECO:0000256" key="4">
    <source>
        <dbReference type="ARBA" id="ARBA00012142"/>
    </source>
</evidence>
<evidence type="ECO:0000256" key="11">
    <source>
        <dbReference type="ARBA" id="ARBA00023152"/>
    </source>
</evidence>
<feature type="domain" description="Ig-like" evidence="15">
    <location>
        <begin position="31"/>
        <end position="115"/>
    </location>
</feature>
<keyword evidence="9" id="KW-0067">ATP-binding</keyword>
<dbReference type="GO" id="GO:0004743">
    <property type="term" value="F:pyruvate kinase activity"/>
    <property type="evidence" value="ECO:0007669"/>
    <property type="project" value="UniProtKB-EC"/>
</dbReference>
<dbReference type="EC" id="2.7.1.40" evidence="4 14"/>
<keyword evidence="7" id="KW-0547">Nucleotide-binding</keyword>
<evidence type="ECO:0000256" key="6">
    <source>
        <dbReference type="ARBA" id="ARBA00022723"/>
    </source>
</evidence>
<dbReference type="InterPro" id="IPR036918">
    <property type="entry name" value="Pyrv_Knase_C_sf"/>
</dbReference>